<evidence type="ECO:0000313" key="21">
    <source>
        <dbReference type="EMBL" id="CUS25277.1"/>
    </source>
</evidence>
<evidence type="ECO:0000256" key="3">
    <source>
        <dbReference type="ARBA" id="ARBA00007866"/>
    </source>
</evidence>
<feature type="transmembrane region" description="Helical" evidence="18">
    <location>
        <begin position="47"/>
        <end position="69"/>
    </location>
</feature>
<evidence type="ECO:0000256" key="18">
    <source>
        <dbReference type="SAM" id="Phobius"/>
    </source>
</evidence>
<geneLocation type="mitochondrion" evidence="21"/>
<evidence type="ECO:0000259" key="20">
    <source>
        <dbReference type="PROSITE" id="PS50999"/>
    </source>
</evidence>
<accession>A0A2R4ZJN5</accession>
<evidence type="ECO:0000256" key="8">
    <source>
        <dbReference type="ARBA" id="ARBA00022692"/>
    </source>
</evidence>
<keyword evidence="11" id="KW-1278">Translocase</keyword>
<proteinExistence type="inferred from homology"/>
<reference evidence="21" key="1">
    <citation type="submission" date="2015-10" db="EMBL/GenBank/DDBJ databases">
        <title>The evolution of Coeloplanidae (Platyctenida: Ctenophora) mitochondrial genomes.</title>
        <authorList>
            <person name="Arafat H."/>
            <person name="Alamaru A."/>
            <person name="Loya Y."/>
            <person name="Gissi C."/>
            <person name="Huchon D."/>
        </authorList>
    </citation>
    <scope>NUCLEOTIDE SEQUENCE</scope>
    <source>
        <strain evidence="21">RS2007-1- green morph</strain>
    </source>
</reference>
<keyword evidence="7" id="KW-0679">Respiratory chain</keyword>
<dbReference type="SUPFAM" id="SSF81464">
    <property type="entry name" value="Cytochrome c oxidase subunit II-like, transmembrane region"/>
    <property type="match status" value="1"/>
</dbReference>
<dbReference type="AlphaFoldDB" id="A0A2R4ZJN5"/>
<keyword evidence="6" id="KW-0813">Transport</keyword>
<evidence type="ECO:0000256" key="4">
    <source>
        <dbReference type="ARBA" id="ARBA00012949"/>
    </source>
</evidence>
<dbReference type="PANTHER" id="PTHR22888:SF9">
    <property type="entry name" value="CYTOCHROME C OXIDASE SUBUNIT 2"/>
    <property type="match status" value="1"/>
</dbReference>
<gene>
    <name evidence="21" type="primary">COX2</name>
</gene>
<dbReference type="PROSITE" id="PS00078">
    <property type="entry name" value="COX2"/>
    <property type="match status" value="1"/>
</dbReference>
<evidence type="ECO:0000259" key="19">
    <source>
        <dbReference type="PROSITE" id="PS50857"/>
    </source>
</evidence>
<dbReference type="InterPro" id="IPR008972">
    <property type="entry name" value="Cupredoxin"/>
</dbReference>
<sequence length="185" mass="21619">MISNYSALYFTHNFIFFFIIFILILTFFLFFFSYFSTLNTFFSSGILLEFFWTVFPSVVVLLLLIPLIFDYSFTSSGELTYYLRASQWRWETTSPEDSSGELLNESFLLSLTYNFPLGSSVNFNLSAYDVLHSFGFNEYFVKIDCVPGVVHRLVLDFFYPGNFIVYCTELCGVQHSVMPMFINIF</sequence>
<evidence type="ECO:0000256" key="1">
    <source>
        <dbReference type="ARBA" id="ARBA00001935"/>
    </source>
</evidence>
<feature type="transmembrane region" description="Helical" evidence="18">
    <location>
        <begin position="14"/>
        <end position="35"/>
    </location>
</feature>
<protein>
    <recommendedName>
        <fullName evidence="5">Cytochrome c oxidase subunit 2</fullName>
        <ecNumber evidence="4">7.1.1.9</ecNumber>
    </recommendedName>
    <alternativeName>
        <fullName evidence="16">Cytochrome c oxidase polypeptide II</fullName>
    </alternativeName>
</protein>
<dbReference type="InterPro" id="IPR036257">
    <property type="entry name" value="Cyt_c_oxidase_su2_TM_sf"/>
</dbReference>
<dbReference type="EMBL" id="LN898115">
    <property type="protein sequence ID" value="CUS25277.1"/>
    <property type="molecule type" value="Genomic_DNA"/>
</dbReference>
<dbReference type="GO" id="GO:0005507">
    <property type="term" value="F:copper ion binding"/>
    <property type="evidence" value="ECO:0007669"/>
    <property type="project" value="InterPro"/>
</dbReference>
<keyword evidence="12" id="KW-0249">Electron transport</keyword>
<evidence type="ECO:0000256" key="11">
    <source>
        <dbReference type="ARBA" id="ARBA00022967"/>
    </source>
</evidence>
<dbReference type="EC" id="7.1.1.9" evidence="4"/>
<evidence type="ECO:0000256" key="17">
    <source>
        <dbReference type="ARBA" id="ARBA00049512"/>
    </source>
</evidence>
<dbReference type="PRINTS" id="PR01166">
    <property type="entry name" value="CYCOXIDASEII"/>
</dbReference>
<dbReference type="GO" id="GO:0004129">
    <property type="term" value="F:cytochrome-c oxidase activity"/>
    <property type="evidence" value="ECO:0007669"/>
    <property type="project" value="UniProtKB-EC"/>
</dbReference>
<dbReference type="InterPro" id="IPR002429">
    <property type="entry name" value="CcO_II-like_C"/>
</dbReference>
<dbReference type="Pfam" id="PF00116">
    <property type="entry name" value="COX2"/>
    <property type="match status" value="1"/>
</dbReference>
<dbReference type="InterPro" id="IPR011759">
    <property type="entry name" value="Cyt_c_oxidase_su2_TM_dom"/>
</dbReference>
<keyword evidence="14" id="KW-0186">Copper</keyword>
<comment type="similarity">
    <text evidence="3">Belongs to the cytochrome c oxidase subunit 2 family.</text>
</comment>
<dbReference type="PROSITE" id="PS50999">
    <property type="entry name" value="COX2_TM"/>
    <property type="match status" value="1"/>
</dbReference>
<comment type="cofactor">
    <cofactor evidence="1">
        <name>Cu cation</name>
        <dbReference type="ChEBI" id="CHEBI:23378"/>
    </cofactor>
</comment>
<evidence type="ECO:0000256" key="16">
    <source>
        <dbReference type="ARBA" id="ARBA00031389"/>
    </source>
</evidence>
<keyword evidence="8 18" id="KW-0812">Transmembrane</keyword>
<keyword evidence="21" id="KW-0496">Mitochondrion</keyword>
<keyword evidence="10" id="KW-0460">Magnesium</keyword>
<evidence type="ECO:0000256" key="9">
    <source>
        <dbReference type="ARBA" id="ARBA00022723"/>
    </source>
</evidence>
<dbReference type="Gene3D" id="2.60.40.420">
    <property type="entry name" value="Cupredoxins - blue copper proteins"/>
    <property type="match status" value="1"/>
</dbReference>
<evidence type="ECO:0000256" key="13">
    <source>
        <dbReference type="ARBA" id="ARBA00022989"/>
    </source>
</evidence>
<name>A0A2R4ZJN5_9METZ</name>
<keyword evidence="9" id="KW-0479">Metal-binding</keyword>
<keyword evidence="13 18" id="KW-1133">Transmembrane helix</keyword>
<dbReference type="InterPro" id="IPR001505">
    <property type="entry name" value="Copper_CuA"/>
</dbReference>
<dbReference type="GO" id="GO:0042773">
    <property type="term" value="P:ATP synthesis coupled electron transport"/>
    <property type="evidence" value="ECO:0007669"/>
    <property type="project" value="TreeGrafter"/>
</dbReference>
<dbReference type="GO" id="GO:0016020">
    <property type="term" value="C:membrane"/>
    <property type="evidence" value="ECO:0007669"/>
    <property type="project" value="UniProtKB-SubCell"/>
</dbReference>
<dbReference type="Gene3D" id="1.10.287.90">
    <property type="match status" value="1"/>
</dbReference>
<comment type="catalytic activity">
    <reaction evidence="17">
        <text>4 Fe(II)-[cytochrome c] + O2 + 8 H(+)(in) = 4 Fe(III)-[cytochrome c] + 2 H2O + 4 H(+)(out)</text>
        <dbReference type="Rhea" id="RHEA:11436"/>
        <dbReference type="Rhea" id="RHEA-COMP:10350"/>
        <dbReference type="Rhea" id="RHEA-COMP:14399"/>
        <dbReference type="ChEBI" id="CHEBI:15377"/>
        <dbReference type="ChEBI" id="CHEBI:15378"/>
        <dbReference type="ChEBI" id="CHEBI:15379"/>
        <dbReference type="ChEBI" id="CHEBI:29033"/>
        <dbReference type="ChEBI" id="CHEBI:29034"/>
        <dbReference type="EC" id="7.1.1.9"/>
    </reaction>
    <physiologicalReaction direction="left-to-right" evidence="17">
        <dbReference type="Rhea" id="RHEA:11437"/>
    </physiologicalReaction>
</comment>
<organism evidence="21">
    <name type="scientific">Vallicula multiformis</name>
    <dbReference type="NCBI Taxonomy" id="140489"/>
    <lineage>
        <taxon>Eukaryota</taxon>
        <taxon>Metazoa</taxon>
        <taxon>Ctenophora</taxon>
        <taxon>Tentaculata</taxon>
        <taxon>Platyctenida</taxon>
        <taxon>Coeloplanidae</taxon>
        <taxon>Vallicula</taxon>
    </lineage>
</organism>
<comment type="subcellular location">
    <subcellularLocation>
        <location evidence="2">Membrane</location>
        <topology evidence="2">Multi-pass membrane protein</topology>
    </subcellularLocation>
</comment>
<evidence type="ECO:0000256" key="6">
    <source>
        <dbReference type="ARBA" id="ARBA00022448"/>
    </source>
</evidence>
<evidence type="ECO:0000256" key="7">
    <source>
        <dbReference type="ARBA" id="ARBA00022660"/>
    </source>
</evidence>
<dbReference type="PROSITE" id="PS50857">
    <property type="entry name" value="COX2_CUA"/>
    <property type="match status" value="1"/>
</dbReference>
<evidence type="ECO:0000256" key="14">
    <source>
        <dbReference type="ARBA" id="ARBA00023008"/>
    </source>
</evidence>
<dbReference type="PANTHER" id="PTHR22888">
    <property type="entry name" value="CYTOCHROME C OXIDASE, SUBUNIT II"/>
    <property type="match status" value="1"/>
</dbReference>
<feature type="domain" description="Cytochrome oxidase subunit II copper A binding" evidence="19">
    <location>
        <begin position="76"/>
        <end position="185"/>
    </location>
</feature>
<evidence type="ECO:0000256" key="10">
    <source>
        <dbReference type="ARBA" id="ARBA00022842"/>
    </source>
</evidence>
<evidence type="ECO:0000256" key="2">
    <source>
        <dbReference type="ARBA" id="ARBA00004141"/>
    </source>
</evidence>
<evidence type="ECO:0000256" key="12">
    <source>
        <dbReference type="ARBA" id="ARBA00022982"/>
    </source>
</evidence>
<evidence type="ECO:0000256" key="5">
    <source>
        <dbReference type="ARBA" id="ARBA00015946"/>
    </source>
</evidence>
<feature type="domain" description="Cytochrome oxidase subunit II transmembrane region profile" evidence="20">
    <location>
        <begin position="1"/>
        <end position="78"/>
    </location>
</feature>
<dbReference type="SUPFAM" id="SSF49503">
    <property type="entry name" value="Cupredoxins"/>
    <property type="match status" value="1"/>
</dbReference>
<keyword evidence="15 18" id="KW-0472">Membrane</keyword>
<evidence type="ECO:0000256" key="15">
    <source>
        <dbReference type="ARBA" id="ARBA00023136"/>
    </source>
</evidence>
<dbReference type="InterPro" id="IPR045187">
    <property type="entry name" value="CcO_II"/>
</dbReference>